<organism evidence="2 3">
    <name type="scientific">Apiospora arundinis</name>
    <dbReference type="NCBI Taxonomy" id="335852"/>
    <lineage>
        <taxon>Eukaryota</taxon>
        <taxon>Fungi</taxon>
        <taxon>Dikarya</taxon>
        <taxon>Ascomycota</taxon>
        <taxon>Pezizomycotina</taxon>
        <taxon>Sordariomycetes</taxon>
        <taxon>Xylariomycetidae</taxon>
        <taxon>Amphisphaeriales</taxon>
        <taxon>Apiosporaceae</taxon>
        <taxon>Apiospora</taxon>
    </lineage>
</organism>
<feature type="region of interest" description="Disordered" evidence="1">
    <location>
        <begin position="267"/>
        <end position="286"/>
    </location>
</feature>
<feature type="compositionally biased region" description="Basic and acidic residues" evidence="1">
    <location>
        <begin position="267"/>
        <end position="277"/>
    </location>
</feature>
<reference evidence="2 3" key="1">
    <citation type="journal article" date="2024" name="IMA Fungus">
        <title>Apiospora arundinis, a panoply of carbohydrate-active enzymes and secondary metabolites.</title>
        <authorList>
            <person name="Sorensen T."/>
            <person name="Petersen C."/>
            <person name="Muurmann A.T."/>
            <person name="Christiansen J.V."/>
            <person name="Brundto M.L."/>
            <person name="Overgaard C.K."/>
            <person name="Boysen A.T."/>
            <person name="Wollenberg R.D."/>
            <person name="Larsen T.O."/>
            <person name="Sorensen J.L."/>
            <person name="Nielsen K.L."/>
            <person name="Sondergaard T.E."/>
        </authorList>
    </citation>
    <scope>NUCLEOTIDE SEQUENCE [LARGE SCALE GENOMIC DNA]</scope>
    <source>
        <strain evidence="2 3">AAU 773</strain>
    </source>
</reference>
<evidence type="ECO:0000313" key="2">
    <source>
        <dbReference type="EMBL" id="KAK8879763.1"/>
    </source>
</evidence>
<evidence type="ECO:0000313" key="3">
    <source>
        <dbReference type="Proteomes" id="UP001390339"/>
    </source>
</evidence>
<keyword evidence="3" id="KW-1185">Reference proteome</keyword>
<feature type="region of interest" description="Disordered" evidence="1">
    <location>
        <begin position="51"/>
        <end position="76"/>
    </location>
</feature>
<proteinExistence type="predicted"/>
<protein>
    <submittedName>
        <fullName evidence="2">Uncharacterized protein</fullName>
    </submittedName>
</protein>
<dbReference type="Proteomes" id="UP001390339">
    <property type="component" value="Unassembled WGS sequence"/>
</dbReference>
<evidence type="ECO:0000256" key="1">
    <source>
        <dbReference type="SAM" id="MobiDB-lite"/>
    </source>
</evidence>
<dbReference type="EMBL" id="JAPCWZ010000001">
    <property type="protein sequence ID" value="KAK8879763.1"/>
    <property type="molecule type" value="Genomic_DNA"/>
</dbReference>
<sequence length="327" mass="36154">MKGAGVVVGLVNETDDLGLFFFFFVRERDIRNVTMVSGRLDDVRGEDERRHHEVVDHHSPGPGWRRGGGRRHDAVDGGGRCRGRGVAVMEVVFPGDGEGVLVEVAGVALARGRDADDAVVPPVLVVVGGIGSRWGWGGLVVGGGLRARGSGRGHVVVFLEMMHLGRRGSCLLLRIGRRRELLVFFEGLLFFLSHLFLKGATSCIYAIWHRPRMSTFLITLDHFATAWFQTIYTFINVSAGHLSRYRQQGRAISVVWMTQQCQRKKEVDGGWGREPKKGTTTNATSPMRFGGETRLFDIRPWIERRAGMAGRRTQSSKGSKNTKASSP</sequence>
<gene>
    <name evidence="2" type="ORF">PGQ11_001057</name>
</gene>
<feature type="compositionally biased region" description="Polar residues" evidence="1">
    <location>
        <begin position="312"/>
        <end position="327"/>
    </location>
</feature>
<feature type="region of interest" description="Disordered" evidence="1">
    <location>
        <begin position="304"/>
        <end position="327"/>
    </location>
</feature>
<accession>A0ABR2JM78</accession>
<comment type="caution">
    <text evidence="2">The sequence shown here is derived from an EMBL/GenBank/DDBJ whole genome shotgun (WGS) entry which is preliminary data.</text>
</comment>
<name>A0ABR2JM78_9PEZI</name>